<organism evidence="8 9">
    <name type="scientific">Terrihabitans soli</name>
    <dbReference type="NCBI Taxonomy" id="708113"/>
    <lineage>
        <taxon>Bacteria</taxon>
        <taxon>Pseudomonadati</taxon>
        <taxon>Pseudomonadota</taxon>
        <taxon>Alphaproteobacteria</taxon>
        <taxon>Hyphomicrobiales</taxon>
        <taxon>Terrihabitans</taxon>
    </lineage>
</organism>
<dbReference type="KEGG" id="tso:IZ6_21680"/>
<proteinExistence type="inferred from homology"/>
<dbReference type="PANTHER" id="PTHR30417:SF1">
    <property type="entry name" value="N-ACETYLMURAMOYL-L-ALANINE AMIDASE AMID"/>
    <property type="match status" value="1"/>
</dbReference>
<dbReference type="Pfam" id="PF01471">
    <property type="entry name" value="PG_binding_1"/>
    <property type="match status" value="1"/>
</dbReference>
<keyword evidence="5" id="KW-0961">Cell wall biogenesis/degradation</keyword>
<name>A0A6S6QJH4_9HYPH</name>
<dbReference type="SMART" id="SM00644">
    <property type="entry name" value="Ami_2"/>
    <property type="match status" value="1"/>
</dbReference>
<evidence type="ECO:0000256" key="4">
    <source>
        <dbReference type="ARBA" id="ARBA00022801"/>
    </source>
</evidence>
<gene>
    <name evidence="8" type="ORF">IZ6_21680</name>
</gene>
<comment type="similarity">
    <text evidence="2">Belongs to the N-acetylmuramoyl-L-alanine amidase 2 family.</text>
</comment>
<accession>A0A6S6QJH4</accession>
<comment type="catalytic activity">
    <reaction evidence="1">
        <text>Hydrolyzes the link between N-acetylmuramoyl residues and L-amino acid residues in certain cell-wall glycopeptides.</text>
        <dbReference type="EC" id="3.5.1.28"/>
    </reaction>
</comment>
<dbReference type="Pfam" id="PF01510">
    <property type="entry name" value="Amidase_2"/>
    <property type="match status" value="1"/>
</dbReference>
<dbReference type="InterPro" id="IPR036505">
    <property type="entry name" value="Amidase/PGRP_sf"/>
</dbReference>
<dbReference type="InterPro" id="IPR051206">
    <property type="entry name" value="NAMLAA_amidase_2"/>
</dbReference>
<dbReference type="EC" id="3.5.1.28" evidence="3"/>
<evidence type="ECO:0000256" key="5">
    <source>
        <dbReference type="ARBA" id="ARBA00023316"/>
    </source>
</evidence>
<dbReference type="GO" id="GO:0008745">
    <property type="term" value="F:N-acetylmuramoyl-L-alanine amidase activity"/>
    <property type="evidence" value="ECO:0007669"/>
    <property type="project" value="UniProtKB-EC"/>
</dbReference>
<evidence type="ECO:0000313" key="8">
    <source>
        <dbReference type="EMBL" id="BCJ91433.1"/>
    </source>
</evidence>
<evidence type="ECO:0000256" key="6">
    <source>
        <dbReference type="SAM" id="MobiDB-lite"/>
    </source>
</evidence>
<sequence length="371" mass="40656">MFGSVAGCGTGWTAGAVVVDDRPEDDGDADDPPTEEPPPEDAPPEDAPPPELTWALDRDVAATKASAAAERVIKRLIGRPPTFGKKRRWTAPVPVLPALPRLLAPLAGLWHRFAMSFSPDSPHVTAVAPSPNHDARTEDEPVDILLLHYTGMVSADEAVERLCDPASKVSCHYLVHEDGRIVQMVPEEKRAWHAGLSVWEGETDINARSIGIEIANPGHEHGYRDFPEAQIDAVIRLGVDICERHSIPRQRVLAHSDVAPRRKDDPGEKFPWEKLAAAKLGHWQKPAPLTTTGEDSFFEGDTGEPVEEIQSLFSIYGYGLEITGTYDAQTKAVVTAFQRHFRQEKVDGVVDPSTIATLRRLLKALPNLTVL</sequence>
<evidence type="ECO:0000256" key="3">
    <source>
        <dbReference type="ARBA" id="ARBA00011901"/>
    </source>
</evidence>
<feature type="compositionally biased region" description="Acidic residues" evidence="6">
    <location>
        <begin position="22"/>
        <end position="44"/>
    </location>
</feature>
<feature type="region of interest" description="Disordered" evidence="6">
    <location>
        <begin position="1"/>
        <end position="52"/>
    </location>
</feature>
<feature type="domain" description="N-acetylmuramoyl-L-alanine amidase" evidence="7">
    <location>
        <begin position="130"/>
        <end position="267"/>
    </location>
</feature>
<dbReference type="Gene3D" id="1.10.101.10">
    <property type="entry name" value="PGBD-like superfamily/PGBD"/>
    <property type="match status" value="1"/>
</dbReference>
<protein>
    <recommendedName>
        <fullName evidence="3">N-acetylmuramoyl-L-alanine amidase</fullName>
        <ecNumber evidence="3">3.5.1.28</ecNumber>
    </recommendedName>
</protein>
<dbReference type="InterPro" id="IPR036365">
    <property type="entry name" value="PGBD-like_sf"/>
</dbReference>
<evidence type="ECO:0000313" key="9">
    <source>
        <dbReference type="Proteomes" id="UP000515317"/>
    </source>
</evidence>
<evidence type="ECO:0000259" key="7">
    <source>
        <dbReference type="SMART" id="SM00644"/>
    </source>
</evidence>
<dbReference type="InterPro" id="IPR036366">
    <property type="entry name" value="PGBDSf"/>
</dbReference>
<feature type="compositionally biased region" description="Gly residues" evidence="6">
    <location>
        <begin position="1"/>
        <end position="12"/>
    </location>
</feature>
<dbReference type="AlphaFoldDB" id="A0A6S6QJH4"/>
<dbReference type="GO" id="GO:0009253">
    <property type="term" value="P:peptidoglycan catabolic process"/>
    <property type="evidence" value="ECO:0007669"/>
    <property type="project" value="InterPro"/>
</dbReference>
<evidence type="ECO:0000256" key="2">
    <source>
        <dbReference type="ARBA" id="ARBA00007553"/>
    </source>
</evidence>
<dbReference type="CDD" id="cd06583">
    <property type="entry name" value="PGRP"/>
    <property type="match status" value="1"/>
</dbReference>
<keyword evidence="4" id="KW-0378">Hydrolase</keyword>
<dbReference type="SUPFAM" id="SSF47090">
    <property type="entry name" value="PGBD-like"/>
    <property type="match status" value="1"/>
</dbReference>
<evidence type="ECO:0000256" key="1">
    <source>
        <dbReference type="ARBA" id="ARBA00001561"/>
    </source>
</evidence>
<dbReference type="InterPro" id="IPR002477">
    <property type="entry name" value="Peptidoglycan-bd-like"/>
</dbReference>
<dbReference type="Gene3D" id="3.40.80.10">
    <property type="entry name" value="Peptidoglycan recognition protein-like"/>
    <property type="match status" value="1"/>
</dbReference>
<dbReference type="GO" id="GO:0009254">
    <property type="term" value="P:peptidoglycan turnover"/>
    <property type="evidence" value="ECO:0007669"/>
    <property type="project" value="TreeGrafter"/>
</dbReference>
<dbReference type="SUPFAM" id="SSF55846">
    <property type="entry name" value="N-acetylmuramoyl-L-alanine amidase-like"/>
    <property type="match status" value="1"/>
</dbReference>
<keyword evidence="9" id="KW-1185">Reference proteome</keyword>
<dbReference type="Proteomes" id="UP000515317">
    <property type="component" value="Chromosome"/>
</dbReference>
<dbReference type="InterPro" id="IPR002502">
    <property type="entry name" value="Amidase_domain"/>
</dbReference>
<dbReference type="GO" id="GO:0019867">
    <property type="term" value="C:outer membrane"/>
    <property type="evidence" value="ECO:0007669"/>
    <property type="project" value="TreeGrafter"/>
</dbReference>
<reference evidence="8 9" key="1">
    <citation type="submission" date="2020-08" db="EMBL/GenBank/DDBJ databases">
        <title>Genome sequence of Rhizobiales bacterium strain IZ6.</title>
        <authorList>
            <person name="Nakai R."/>
            <person name="Naganuma T."/>
        </authorList>
    </citation>
    <scope>NUCLEOTIDE SEQUENCE [LARGE SCALE GENOMIC DNA]</scope>
    <source>
        <strain evidence="8 9">IZ6</strain>
    </source>
</reference>
<dbReference type="PANTHER" id="PTHR30417">
    <property type="entry name" value="N-ACETYLMURAMOYL-L-ALANINE AMIDASE AMID"/>
    <property type="match status" value="1"/>
</dbReference>
<dbReference type="GO" id="GO:0071555">
    <property type="term" value="P:cell wall organization"/>
    <property type="evidence" value="ECO:0007669"/>
    <property type="project" value="UniProtKB-KW"/>
</dbReference>
<dbReference type="EMBL" id="AP023361">
    <property type="protein sequence ID" value="BCJ91433.1"/>
    <property type="molecule type" value="Genomic_DNA"/>
</dbReference>